<dbReference type="AlphaFoldDB" id="A0A5B1CQU3"/>
<evidence type="ECO:0000313" key="4">
    <source>
        <dbReference type="Proteomes" id="UP000322699"/>
    </source>
</evidence>
<dbReference type="OrthoDB" id="287243at2"/>
<keyword evidence="4" id="KW-1185">Reference proteome</keyword>
<dbReference type="Proteomes" id="UP000322699">
    <property type="component" value="Unassembled WGS sequence"/>
</dbReference>
<evidence type="ECO:0000259" key="2">
    <source>
        <dbReference type="Pfam" id="PF21742"/>
    </source>
</evidence>
<evidence type="ECO:0000313" key="3">
    <source>
        <dbReference type="EMBL" id="KAA1262219.1"/>
    </source>
</evidence>
<feature type="transmembrane region" description="Helical" evidence="1">
    <location>
        <begin position="6"/>
        <end position="31"/>
    </location>
</feature>
<reference evidence="3 4" key="1">
    <citation type="submission" date="2019-08" db="EMBL/GenBank/DDBJ databases">
        <title>Deep-cultivation of Planctomycetes and their phenomic and genomic characterization uncovers novel biology.</title>
        <authorList>
            <person name="Wiegand S."/>
            <person name="Jogler M."/>
            <person name="Boedeker C."/>
            <person name="Pinto D."/>
            <person name="Vollmers J."/>
            <person name="Rivas-Marin E."/>
            <person name="Kohn T."/>
            <person name="Peeters S.H."/>
            <person name="Heuer A."/>
            <person name="Rast P."/>
            <person name="Oberbeckmann S."/>
            <person name="Bunk B."/>
            <person name="Jeske O."/>
            <person name="Meyerdierks A."/>
            <person name="Storesund J.E."/>
            <person name="Kallscheuer N."/>
            <person name="Luecker S."/>
            <person name="Lage O.M."/>
            <person name="Pohl T."/>
            <person name="Merkel B.J."/>
            <person name="Hornburger P."/>
            <person name="Mueller R.-W."/>
            <person name="Bruemmer F."/>
            <person name="Labrenz M."/>
            <person name="Spormann A.M."/>
            <person name="Op Den Camp H."/>
            <person name="Overmann J."/>
            <person name="Amann R."/>
            <person name="Jetten M.S.M."/>
            <person name="Mascher T."/>
            <person name="Medema M.H."/>
            <person name="Devos D.P."/>
            <person name="Kaster A.-K."/>
            <person name="Ovreas L."/>
            <person name="Rohde M."/>
            <person name="Galperin M.Y."/>
            <person name="Jogler C."/>
        </authorList>
    </citation>
    <scope>NUCLEOTIDE SEQUENCE [LARGE SCALE GENOMIC DNA]</scope>
    <source>
        <strain evidence="3 4">LF1</strain>
    </source>
</reference>
<feature type="transmembrane region" description="Helical" evidence="1">
    <location>
        <begin position="61"/>
        <end position="80"/>
    </location>
</feature>
<name>A0A5B1CQU3_9BACT</name>
<dbReference type="RefSeq" id="WP_068266862.1">
    <property type="nucleotide sequence ID" value="NZ_LWSK01000134.1"/>
</dbReference>
<comment type="caution">
    <text evidence="3">The sequence shown here is derived from an EMBL/GenBank/DDBJ whole genome shotgun (WGS) entry which is preliminary data.</text>
</comment>
<organism evidence="3 4">
    <name type="scientific">Rubripirellula obstinata</name>
    <dbReference type="NCBI Taxonomy" id="406547"/>
    <lineage>
        <taxon>Bacteria</taxon>
        <taxon>Pseudomonadati</taxon>
        <taxon>Planctomycetota</taxon>
        <taxon>Planctomycetia</taxon>
        <taxon>Pirellulales</taxon>
        <taxon>Pirellulaceae</taxon>
        <taxon>Rubripirellula</taxon>
    </lineage>
</organism>
<dbReference type="Pfam" id="PF21742">
    <property type="entry name" value="DUF6868"/>
    <property type="match status" value="1"/>
</dbReference>
<gene>
    <name evidence="3" type="ORF">LF1_47810</name>
</gene>
<keyword evidence="1" id="KW-0472">Membrane</keyword>
<dbReference type="EMBL" id="VRLW01000001">
    <property type="protein sequence ID" value="KAA1262219.1"/>
    <property type="molecule type" value="Genomic_DNA"/>
</dbReference>
<feature type="domain" description="DUF6868" evidence="2">
    <location>
        <begin position="1"/>
        <end position="79"/>
    </location>
</feature>
<accession>A0A5B1CQU3</accession>
<sequence length="81" mass="9237">MTLNEIANFLGWCTLINFGLLILSTTALVVGRNFVANLHAKWFEVDAADLRKSYFQYLANYKLLVLVFNLVPYLALRILAN</sequence>
<proteinExistence type="predicted"/>
<dbReference type="InterPro" id="IPR049220">
    <property type="entry name" value="DUF6868"/>
</dbReference>
<protein>
    <recommendedName>
        <fullName evidence="2">DUF6868 domain-containing protein</fullName>
    </recommendedName>
</protein>
<keyword evidence="1" id="KW-0812">Transmembrane</keyword>
<evidence type="ECO:0000256" key="1">
    <source>
        <dbReference type="SAM" id="Phobius"/>
    </source>
</evidence>
<keyword evidence="1" id="KW-1133">Transmembrane helix</keyword>